<dbReference type="RefSeq" id="WP_111926334.1">
    <property type="nucleotide sequence ID" value="NZ_UAWG01000009.1"/>
</dbReference>
<sequence>MTDFNSVEEALNWMKEIKVLDDVEAEMTCPKCKREVKILIKNNKSTCSECGEEFIFNYSE</sequence>
<accession>A0A2X3AC49</accession>
<evidence type="ECO:0000313" key="1">
    <source>
        <dbReference type="EMBL" id="SQB59899.1"/>
    </source>
</evidence>
<organism evidence="1 2">
    <name type="scientific">Clostridium perfringens</name>
    <dbReference type="NCBI Taxonomy" id="1502"/>
    <lineage>
        <taxon>Bacteria</taxon>
        <taxon>Bacillati</taxon>
        <taxon>Bacillota</taxon>
        <taxon>Clostridia</taxon>
        <taxon>Eubacteriales</taxon>
        <taxon>Clostridiaceae</taxon>
        <taxon>Clostridium</taxon>
    </lineage>
</organism>
<name>A0A2X3AC49_CLOPF</name>
<proteinExistence type="predicted"/>
<evidence type="ECO:0000313" key="2">
    <source>
        <dbReference type="Proteomes" id="UP000249986"/>
    </source>
</evidence>
<dbReference type="EMBL" id="UAWG01000009">
    <property type="protein sequence ID" value="SQB59899.1"/>
    <property type="molecule type" value="Genomic_DNA"/>
</dbReference>
<protein>
    <submittedName>
        <fullName evidence="1">Uncharacterized protein</fullName>
    </submittedName>
</protein>
<dbReference type="AlphaFoldDB" id="A0A2X3AC49"/>
<dbReference type="Proteomes" id="UP000249986">
    <property type="component" value="Unassembled WGS sequence"/>
</dbReference>
<gene>
    <name evidence="1" type="ORF">NCTC10719_01442</name>
</gene>
<reference evidence="1 2" key="1">
    <citation type="submission" date="2018-06" db="EMBL/GenBank/DDBJ databases">
        <authorList>
            <consortium name="Pathogen Informatics"/>
            <person name="Doyle S."/>
        </authorList>
    </citation>
    <scope>NUCLEOTIDE SEQUENCE [LARGE SCALE GENOMIC DNA]</scope>
    <source>
        <strain evidence="1 2">NCTC10719</strain>
    </source>
</reference>